<proteinExistence type="predicted"/>
<dbReference type="InterPro" id="IPR027417">
    <property type="entry name" value="P-loop_NTPase"/>
</dbReference>
<organism evidence="1">
    <name type="scientific">hydrothermal vent metagenome</name>
    <dbReference type="NCBI Taxonomy" id="652676"/>
    <lineage>
        <taxon>unclassified sequences</taxon>
        <taxon>metagenomes</taxon>
        <taxon>ecological metagenomes</taxon>
    </lineage>
</organism>
<evidence type="ECO:0000313" key="1">
    <source>
        <dbReference type="EMBL" id="SFV64287.1"/>
    </source>
</evidence>
<dbReference type="PANTHER" id="PTHR34301">
    <property type="entry name" value="DNA-BINDING PROTEIN-RELATED"/>
    <property type="match status" value="1"/>
</dbReference>
<dbReference type="AlphaFoldDB" id="A0A1W1CEX6"/>
<accession>A0A1W1CEX6</accession>
<gene>
    <name evidence="1" type="ORF">MNB_SM-4-1680</name>
</gene>
<dbReference type="Gene3D" id="3.40.50.300">
    <property type="entry name" value="P-loop containing nucleotide triphosphate hydrolases"/>
    <property type="match status" value="1"/>
</dbReference>
<dbReference type="EMBL" id="FPHF01000075">
    <property type="protein sequence ID" value="SFV64287.1"/>
    <property type="molecule type" value="Genomic_DNA"/>
</dbReference>
<evidence type="ECO:0008006" key="2">
    <source>
        <dbReference type="Google" id="ProtNLM"/>
    </source>
</evidence>
<sequence>MKKLQTGKIATGESFLGREQILKEVETYLEMNQSVVLIAPRRYGKSSIINKIVEKDTHGYKVISVDIMGIHTKRLLAEHIINEVYNAIGIYGIIEKVKHTSIEFFKSLTNHLLSLKLTIDDISIETTGRLLSERDEDKLLSYALELPNTIAQKLTTKFLFIIDEFGEIDKLQSKNELIDTMRTIFQKQEHVTFLFAGSQYALMSKIFTDKLSAFHKFTVAIEVPKMEASDFKKTFKEVFYAREISIPTDFAQEVQILSSGIPYYMVRLAQQVLVDAVLNNSVNTYCFSMRRAAVKLYNKEQSYFASELSKFRGKKHDMIALIALSKDKNHTSVLAEHNVSRQNANSIMKSLLLTGIIEKKDGYKIIDPFMKRYIKKL</sequence>
<name>A0A1W1CEX6_9ZZZZ</name>
<protein>
    <recommendedName>
        <fullName evidence="2">ATPase domain-containing protein</fullName>
    </recommendedName>
</protein>
<dbReference type="SUPFAM" id="SSF52540">
    <property type="entry name" value="P-loop containing nucleoside triphosphate hydrolases"/>
    <property type="match status" value="1"/>
</dbReference>
<reference evidence="1" key="1">
    <citation type="submission" date="2016-10" db="EMBL/GenBank/DDBJ databases">
        <authorList>
            <person name="de Groot N.N."/>
        </authorList>
    </citation>
    <scope>NUCLEOTIDE SEQUENCE</scope>
</reference>
<dbReference type="PANTHER" id="PTHR34301:SF8">
    <property type="entry name" value="ATPASE DOMAIN-CONTAINING PROTEIN"/>
    <property type="match status" value="1"/>
</dbReference>